<dbReference type="SUPFAM" id="SSF47413">
    <property type="entry name" value="lambda repressor-like DNA-binding domains"/>
    <property type="match status" value="1"/>
</dbReference>
<feature type="domain" description="HTH cro/C1-type" evidence="1">
    <location>
        <begin position="9"/>
        <end position="61"/>
    </location>
</feature>
<dbReference type="InterPro" id="IPR010982">
    <property type="entry name" value="Lambda_DNA-bd_dom_sf"/>
</dbReference>
<gene>
    <name evidence="2" type="ORF">BFN67_01695</name>
</gene>
<dbReference type="OrthoDB" id="4419620at2"/>
<dbReference type="Pfam" id="PF01381">
    <property type="entry name" value="HTH_3"/>
    <property type="match status" value="1"/>
</dbReference>
<dbReference type="CDD" id="cd00093">
    <property type="entry name" value="HTH_XRE"/>
    <property type="match status" value="1"/>
</dbReference>
<evidence type="ECO:0000313" key="3">
    <source>
        <dbReference type="Proteomes" id="UP000191905"/>
    </source>
</evidence>
<dbReference type="STRING" id="1873176.BFN67_01695"/>
<dbReference type="Gene3D" id="1.10.260.40">
    <property type="entry name" value="lambda repressor-like DNA-binding domains"/>
    <property type="match status" value="1"/>
</dbReference>
<evidence type="ECO:0000259" key="1">
    <source>
        <dbReference type="PROSITE" id="PS50943"/>
    </source>
</evidence>
<dbReference type="RefSeq" id="WP_080917839.1">
    <property type="nucleotide sequence ID" value="NZ_MDET01000001.1"/>
</dbReference>
<dbReference type="InterPro" id="IPR001387">
    <property type="entry name" value="Cro/C1-type_HTH"/>
</dbReference>
<evidence type="ECO:0000313" key="2">
    <source>
        <dbReference type="EMBL" id="OQM77576.1"/>
    </source>
</evidence>
<accession>A0A1V8RWN2</accession>
<name>A0A1V8RWN2_9HYPH</name>
<dbReference type="PROSITE" id="PS50943">
    <property type="entry name" value="HTH_CROC1"/>
    <property type="match status" value="1"/>
</dbReference>
<reference evidence="2 3" key="1">
    <citation type="journal article" date="2016" name="Int. J. Syst. Evol. Microbiol.">
        <title>Pseudaminobacter manganicus sp. nov., isolated from sludge of a manganese mine.</title>
        <authorList>
            <person name="Li J."/>
            <person name="Huang J."/>
            <person name="Liao S."/>
            <person name="Wang G."/>
        </authorList>
    </citation>
    <scope>NUCLEOTIDE SEQUENCE [LARGE SCALE GENOMIC DNA]</scope>
    <source>
        <strain evidence="2 3">JH-7</strain>
    </source>
</reference>
<organism evidence="2 3">
    <name type="scientific">Manganibacter manganicus</name>
    <dbReference type="NCBI Taxonomy" id="1873176"/>
    <lineage>
        <taxon>Bacteria</taxon>
        <taxon>Pseudomonadati</taxon>
        <taxon>Pseudomonadota</taxon>
        <taxon>Alphaproteobacteria</taxon>
        <taxon>Hyphomicrobiales</taxon>
        <taxon>Phyllobacteriaceae</taxon>
        <taxon>Manganibacter</taxon>
    </lineage>
</organism>
<dbReference type="GO" id="GO:0003677">
    <property type="term" value="F:DNA binding"/>
    <property type="evidence" value="ECO:0007669"/>
    <property type="project" value="InterPro"/>
</dbReference>
<protein>
    <submittedName>
        <fullName evidence="2">Transcriptional regulator</fullName>
    </submittedName>
</protein>
<proteinExistence type="predicted"/>
<comment type="caution">
    <text evidence="2">The sequence shown here is derived from an EMBL/GenBank/DDBJ whole genome shotgun (WGS) entry which is preliminary data.</text>
</comment>
<sequence>MTITAEQSRAARGLLDWSQMRLGVASHLSESTIRDFEKGRRIPSVNNLAAIRVALESAGVLFIDQNGNGPGVRLRDRS</sequence>
<keyword evidence="3" id="KW-1185">Reference proteome</keyword>
<dbReference type="Proteomes" id="UP000191905">
    <property type="component" value="Unassembled WGS sequence"/>
</dbReference>
<dbReference type="EMBL" id="MDET01000001">
    <property type="protein sequence ID" value="OQM77576.1"/>
    <property type="molecule type" value="Genomic_DNA"/>
</dbReference>
<dbReference type="AlphaFoldDB" id="A0A1V8RWN2"/>